<feature type="region of interest" description="Disordered" evidence="1">
    <location>
        <begin position="1"/>
        <end position="47"/>
    </location>
</feature>
<reference evidence="2" key="1">
    <citation type="submission" date="2021-05" db="EMBL/GenBank/DDBJ databases">
        <title>Comparative genomics of three Colletotrichum scovillei strains and genetic complementation revealed genes involved fungal growth and virulence on chili pepper.</title>
        <authorList>
            <person name="Hsieh D.-K."/>
            <person name="Chuang S.-C."/>
            <person name="Chen C.-Y."/>
            <person name="Chao Y.-T."/>
            <person name="Lu M.-Y.J."/>
            <person name="Lee M.-H."/>
            <person name="Shih M.-C."/>
        </authorList>
    </citation>
    <scope>NUCLEOTIDE SEQUENCE</scope>
    <source>
        <strain evidence="2">Coll-153</strain>
    </source>
</reference>
<name>A0A9P7UM46_9PEZI</name>
<accession>A0A9P7UM46</accession>
<comment type="caution">
    <text evidence="2">The sequence shown here is derived from an EMBL/GenBank/DDBJ whole genome shotgun (WGS) entry which is preliminary data.</text>
</comment>
<evidence type="ECO:0000256" key="1">
    <source>
        <dbReference type="SAM" id="MobiDB-lite"/>
    </source>
</evidence>
<proteinExistence type="predicted"/>
<keyword evidence="3" id="KW-1185">Reference proteome</keyword>
<evidence type="ECO:0000313" key="3">
    <source>
        <dbReference type="Proteomes" id="UP000699042"/>
    </source>
</evidence>
<sequence>MVSDISSRRSRPDFDLGIHDASSRPTASMSQVSNSLPNRDTMMLGDNPSRIIPKFAQVPGRTSLHLNGCYISFENPRRTNIQWMRSP</sequence>
<dbReference type="AlphaFoldDB" id="A0A9P7UM46"/>
<organism evidence="2 3">
    <name type="scientific">Colletotrichum scovillei</name>
    <dbReference type="NCBI Taxonomy" id="1209932"/>
    <lineage>
        <taxon>Eukaryota</taxon>
        <taxon>Fungi</taxon>
        <taxon>Dikarya</taxon>
        <taxon>Ascomycota</taxon>
        <taxon>Pezizomycotina</taxon>
        <taxon>Sordariomycetes</taxon>
        <taxon>Hypocreomycetidae</taxon>
        <taxon>Glomerellales</taxon>
        <taxon>Glomerellaceae</taxon>
        <taxon>Colletotrichum</taxon>
        <taxon>Colletotrichum acutatum species complex</taxon>
    </lineage>
</organism>
<protein>
    <submittedName>
        <fullName evidence="2">Uncharacterized protein</fullName>
    </submittedName>
</protein>
<dbReference type="EMBL" id="JAESDN010000001">
    <property type="protein sequence ID" value="KAG7058136.1"/>
    <property type="molecule type" value="Genomic_DNA"/>
</dbReference>
<feature type="compositionally biased region" description="Polar residues" evidence="1">
    <location>
        <begin position="23"/>
        <end position="38"/>
    </location>
</feature>
<evidence type="ECO:0000313" key="2">
    <source>
        <dbReference type="EMBL" id="KAG7058136.1"/>
    </source>
</evidence>
<dbReference type="Proteomes" id="UP000699042">
    <property type="component" value="Unassembled WGS sequence"/>
</dbReference>
<feature type="compositionally biased region" description="Basic and acidic residues" evidence="1">
    <location>
        <begin position="1"/>
        <end position="22"/>
    </location>
</feature>
<gene>
    <name evidence="2" type="ORF">JMJ77_005514</name>
</gene>